<name>A0A8K0US91_9AGAR</name>
<feature type="compositionally biased region" description="Basic and acidic residues" evidence="1">
    <location>
        <begin position="319"/>
        <end position="367"/>
    </location>
</feature>
<feature type="region of interest" description="Disordered" evidence="1">
    <location>
        <begin position="219"/>
        <end position="580"/>
    </location>
</feature>
<feature type="compositionally biased region" description="Polar residues" evidence="1">
    <location>
        <begin position="510"/>
        <end position="520"/>
    </location>
</feature>
<evidence type="ECO:0000313" key="3">
    <source>
        <dbReference type="Proteomes" id="UP000813824"/>
    </source>
</evidence>
<evidence type="ECO:0000313" key="2">
    <source>
        <dbReference type="EMBL" id="KAH8101482.1"/>
    </source>
</evidence>
<keyword evidence="3" id="KW-1185">Reference proteome</keyword>
<reference evidence="2" key="1">
    <citation type="journal article" date="2021" name="New Phytol.">
        <title>Evolutionary innovations through gain and loss of genes in the ectomycorrhizal Boletales.</title>
        <authorList>
            <person name="Wu G."/>
            <person name="Miyauchi S."/>
            <person name="Morin E."/>
            <person name="Kuo A."/>
            <person name="Drula E."/>
            <person name="Varga T."/>
            <person name="Kohler A."/>
            <person name="Feng B."/>
            <person name="Cao Y."/>
            <person name="Lipzen A."/>
            <person name="Daum C."/>
            <person name="Hundley H."/>
            <person name="Pangilinan J."/>
            <person name="Johnson J."/>
            <person name="Barry K."/>
            <person name="LaButti K."/>
            <person name="Ng V."/>
            <person name="Ahrendt S."/>
            <person name="Min B."/>
            <person name="Choi I.G."/>
            <person name="Park H."/>
            <person name="Plett J.M."/>
            <person name="Magnuson J."/>
            <person name="Spatafora J.W."/>
            <person name="Nagy L.G."/>
            <person name="Henrissat B."/>
            <person name="Grigoriev I.V."/>
            <person name="Yang Z.L."/>
            <person name="Xu J."/>
            <person name="Martin F.M."/>
        </authorList>
    </citation>
    <scope>NUCLEOTIDE SEQUENCE</scope>
    <source>
        <strain evidence="2">KKN 215</strain>
    </source>
</reference>
<organism evidence="2 3">
    <name type="scientific">Cristinia sonorae</name>
    <dbReference type="NCBI Taxonomy" id="1940300"/>
    <lineage>
        <taxon>Eukaryota</taxon>
        <taxon>Fungi</taxon>
        <taxon>Dikarya</taxon>
        <taxon>Basidiomycota</taxon>
        <taxon>Agaricomycotina</taxon>
        <taxon>Agaricomycetes</taxon>
        <taxon>Agaricomycetidae</taxon>
        <taxon>Agaricales</taxon>
        <taxon>Pleurotineae</taxon>
        <taxon>Stephanosporaceae</taxon>
        <taxon>Cristinia</taxon>
    </lineage>
</organism>
<protein>
    <submittedName>
        <fullName evidence="2">Uncharacterized protein</fullName>
    </submittedName>
</protein>
<feature type="compositionally biased region" description="Basic and acidic residues" evidence="1">
    <location>
        <begin position="565"/>
        <end position="577"/>
    </location>
</feature>
<sequence>MTTLPTKSFTIYTVADAPLTKEVQLLFTITSTLDGKPTRTFTPLAWEVVTFKANELGRKTISWNAGRRMSSMVANKVVNKYSAEIEPGQYVEMTASKQWETHPFFDGDENKIIAINNSMSEQQFILGTVTNVANKPDFQSFGLLRSLKKKEGLATEVPGYIHAYSVTRYQKNQKINEDLSKRSSLLVVGFNVPSLHVPELPEETLWCLKMTKDGQVKLESESAIAPVESSPDREEPEPVEPVQEKTVVGAKKEIPEPTLPPTPPVSPPPKHTSDTNTTIRPPSPTKGKPTGANDGTPDDPFLVTPPVEPGKAQEVPAGPHDDGPEVPKEDSPSADTKKDEEEKPDKDEKKQEGKKNEDKNGEDKKPDVSPVDDPQSPPITHADPPTISSDPPILSSDSPILSSDPPVAASDPPITPSDLPTAPSDPATLPAGGAEPSNQIGEQADPILTPGDSQSPIPTGDQEKEQQASRKPPTAASDDVPPAGDNQKTSPIAPPDVAPPPMEPSAAESNSKPASATPSQGILGDEHSGTDTDEDSEGDGNETDTDSETETEADTTPPAIVAPSHPDDVTDPHKPEDPETVNLIPLRDALRAAADLIDKQIPFGDVPWGKQVLALFAPNVLPLLADFQRDAPKWDGYKAAI</sequence>
<feature type="compositionally biased region" description="Acidic residues" evidence="1">
    <location>
        <begin position="531"/>
        <end position="553"/>
    </location>
</feature>
<accession>A0A8K0US91</accession>
<gene>
    <name evidence="2" type="ORF">BXZ70DRAFT_906609</name>
</gene>
<feature type="compositionally biased region" description="Pro residues" evidence="1">
    <location>
        <begin position="492"/>
        <end position="503"/>
    </location>
</feature>
<dbReference type="Proteomes" id="UP000813824">
    <property type="component" value="Unassembled WGS sequence"/>
</dbReference>
<dbReference type="EMBL" id="JAEVFJ010000012">
    <property type="protein sequence ID" value="KAH8101482.1"/>
    <property type="molecule type" value="Genomic_DNA"/>
</dbReference>
<evidence type="ECO:0000256" key="1">
    <source>
        <dbReference type="SAM" id="MobiDB-lite"/>
    </source>
</evidence>
<feature type="compositionally biased region" description="Pro residues" evidence="1">
    <location>
        <begin position="257"/>
        <end position="270"/>
    </location>
</feature>
<proteinExistence type="predicted"/>
<comment type="caution">
    <text evidence="2">The sequence shown here is derived from an EMBL/GenBank/DDBJ whole genome shotgun (WGS) entry which is preliminary data.</text>
</comment>
<feature type="compositionally biased region" description="Low complexity" evidence="1">
    <location>
        <begin position="383"/>
        <end position="412"/>
    </location>
</feature>
<dbReference type="AlphaFoldDB" id="A0A8K0US91"/>
<dbReference type="OrthoDB" id="10595005at2759"/>